<keyword evidence="4 6" id="KW-0472">Membrane</keyword>
<organism evidence="7 8">
    <name type="scientific">Halarchaeum acidiphilum MH1-52-1</name>
    <dbReference type="NCBI Taxonomy" id="1261545"/>
    <lineage>
        <taxon>Archaea</taxon>
        <taxon>Methanobacteriati</taxon>
        <taxon>Methanobacteriota</taxon>
        <taxon>Stenosarchaea group</taxon>
        <taxon>Halobacteria</taxon>
        <taxon>Halobacteriales</taxon>
        <taxon>Halobacteriaceae</taxon>
    </lineage>
</organism>
<dbReference type="SMART" id="SM00730">
    <property type="entry name" value="PSN"/>
    <property type="match status" value="1"/>
</dbReference>
<keyword evidence="3 6" id="KW-1133">Transmembrane helix</keyword>
<evidence type="ECO:0000313" key="7">
    <source>
        <dbReference type="EMBL" id="GAD51585.1"/>
    </source>
</evidence>
<gene>
    <name evidence="7" type="ORF">MBEHAL_0345</name>
</gene>
<accession>U2YRG2</accession>
<feature type="transmembrane region" description="Helical" evidence="6">
    <location>
        <begin position="287"/>
        <end position="309"/>
    </location>
</feature>
<dbReference type="GO" id="GO:0016020">
    <property type="term" value="C:membrane"/>
    <property type="evidence" value="ECO:0007669"/>
    <property type="project" value="InterPro"/>
</dbReference>
<keyword evidence="8" id="KW-1185">Reference proteome</keyword>
<feature type="transmembrane region" description="Helical" evidence="6">
    <location>
        <begin position="329"/>
        <end position="350"/>
    </location>
</feature>
<feature type="transmembrane region" description="Helical" evidence="6">
    <location>
        <begin position="135"/>
        <end position="163"/>
    </location>
</feature>
<sequence length="353" mass="36120">MKQRTGVLAACGGIFLTFLAIQIGALALVEPFKQAGYQTVQDPQNPANSVFYVVVLLVATAAILVALKYGGQQLLRGFILFTGAMITVYVTSVLPGVIVGGPDGVNVLPWLAAAVLVGALYAYPEWWVIDAAGVVMGAGAAALFGISFGVLPAIVLLGALAVYDAISVYGTEHMLTLASGVVELKVPVLLVYPTVRSYSFRERAAEVAAKDEDDGDAEGNTASDDGTDARDDGDTRDDGDGTDAREGEAETHGEEGRDSIMIGLGDAVMPTVMVASAAFFVTDVPAVAGVPLPAATALVGTMIGLALLLRMVLQGRAHAGLPLLNGGAILGYLVGALASGLSVVSALGLGPYL</sequence>
<feature type="transmembrane region" description="Helical" evidence="6">
    <location>
        <begin position="175"/>
        <end position="195"/>
    </location>
</feature>
<dbReference type="RefSeq" id="WP_020222087.1">
    <property type="nucleotide sequence ID" value="NZ_BANO01000152.1"/>
</dbReference>
<evidence type="ECO:0000256" key="4">
    <source>
        <dbReference type="ARBA" id="ARBA00023136"/>
    </source>
</evidence>
<reference evidence="7 8" key="1">
    <citation type="submission" date="2013-09" db="EMBL/GenBank/DDBJ databases">
        <title>Whole genome sequencing of Halarchaeum acidiphilum strain MH1-52-1.</title>
        <authorList>
            <person name="Shimane Y."/>
            <person name="Minegishi H."/>
            <person name="Nishi S."/>
            <person name="Echigo A."/>
            <person name="Shuto A."/>
            <person name="Konishi M."/>
            <person name="Ito T."/>
            <person name="Ohkuma M."/>
            <person name="Ohta Y."/>
            <person name="Nagano Y."/>
            <person name="Tsubouchi T."/>
            <person name="Mori K."/>
            <person name="Usui K."/>
            <person name="Kamekura M."/>
            <person name="Usami R."/>
            <person name="Takaki Y."/>
            <person name="Hatada Y."/>
        </authorList>
    </citation>
    <scope>NUCLEOTIDE SEQUENCE [LARGE SCALE GENOMIC DNA]</scope>
    <source>
        <strain evidence="7 8">JCM 16109</strain>
    </source>
</reference>
<dbReference type="Proteomes" id="UP000016986">
    <property type="component" value="Unassembled WGS sequence"/>
</dbReference>
<proteinExistence type="predicted"/>
<evidence type="ECO:0000256" key="6">
    <source>
        <dbReference type="SAM" id="Phobius"/>
    </source>
</evidence>
<dbReference type="EMBL" id="BATA01000004">
    <property type="protein sequence ID" value="GAD51585.1"/>
    <property type="molecule type" value="Genomic_DNA"/>
</dbReference>
<evidence type="ECO:0000256" key="2">
    <source>
        <dbReference type="ARBA" id="ARBA00022692"/>
    </source>
</evidence>
<feature type="compositionally biased region" description="Basic and acidic residues" evidence="5">
    <location>
        <begin position="227"/>
        <end position="256"/>
    </location>
</feature>
<dbReference type="InterPro" id="IPR006639">
    <property type="entry name" value="Preselin/SPP"/>
</dbReference>
<dbReference type="GO" id="GO:0042500">
    <property type="term" value="F:aspartic endopeptidase activity, intramembrane cleaving"/>
    <property type="evidence" value="ECO:0007669"/>
    <property type="project" value="InterPro"/>
</dbReference>
<evidence type="ECO:0000256" key="5">
    <source>
        <dbReference type="SAM" id="MobiDB-lite"/>
    </source>
</evidence>
<comment type="subcellular location">
    <subcellularLocation>
        <location evidence="1">Endomembrane system</location>
        <topology evidence="1">Multi-pass membrane protein</topology>
    </subcellularLocation>
</comment>
<evidence type="ECO:0000313" key="8">
    <source>
        <dbReference type="Proteomes" id="UP000016986"/>
    </source>
</evidence>
<evidence type="ECO:0000256" key="1">
    <source>
        <dbReference type="ARBA" id="ARBA00004127"/>
    </source>
</evidence>
<evidence type="ECO:0000256" key="3">
    <source>
        <dbReference type="ARBA" id="ARBA00022989"/>
    </source>
</evidence>
<feature type="region of interest" description="Disordered" evidence="5">
    <location>
        <begin position="209"/>
        <end position="256"/>
    </location>
</feature>
<dbReference type="NCBIfam" id="NF041679">
    <property type="entry name" value="IMP_arch_presen"/>
    <property type="match status" value="1"/>
</dbReference>
<comment type="caution">
    <text evidence="7">The sequence shown here is derived from an EMBL/GenBank/DDBJ whole genome shotgun (WGS) entry which is preliminary data.</text>
</comment>
<dbReference type="GO" id="GO:0012505">
    <property type="term" value="C:endomembrane system"/>
    <property type="evidence" value="ECO:0007669"/>
    <property type="project" value="UniProtKB-SubCell"/>
</dbReference>
<feature type="transmembrane region" description="Helical" evidence="6">
    <location>
        <begin position="79"/>
        <end position="101"/>
    </location>
</feature>
<dbReference type="Pfam" id="PF06550">
    <property type="entry name" value="SPP"/>
    <property type="match status" value="1"/>
</dbReference>
<dbReference type="AlphaFoldDB" id="U2YRG2"/>
<protein>
    <recommendedName>
        <fullName evidence="9">DUF1119 family protein</fullName>
    </recommendedName>
</protein>
<feature type="transmembrane region" description="Helical" evidence="6">
    <location>
        <begin position="7"/>
        <end position="29"/>
    </location>
</feature>
<evidence type="ECO:0008006" key="9">
    <source>
        <dbReference type="Google" id="ProtNLM"/>
    </source>
</evidence>
<name>U2YRG2_9EURY</name>
<feature type="transmembrane region" description="Helical" evidence="6">
    <location>
        <begin position="260"/>
        <end position="281"/>
    </location>
</feature>
<dbReference type="InterPro" id="IPR010545">
    <property type="entry name" value="SPP"/>
</dbReference>
<dbReference type="OrthoDB" id="241093at2157"/>
<dbReference type="eggNOG" id="arCOG04463">
    <property type="taxonomic scope" value="Archaea"/>
</dbReference>
<keyword evidence="2 6" id="KW-0812">Transmembrane</keyword>
<feature type="transmembrane region" description="Helical" evidence="6">
    <location>
        <begin position="107"/>
        <end position="123"/>
    </location>
</feature>
<feature type="transmembrane region" description="Helical" evidence="6">
    <location>
        <begin position="49"/>
        <end position="67"/>
    </location>
</feature>